<protein>
    <submittedName>
        <fullName evidence="1">Uncharacterized protein</fullName>
    </submittedName>
</protein>
<dbReference type="AlphaFoldDB" id="A0A6B8RM27"/>
<keyword evidence="2" id="KW-1185">Reference proteome</keyword>
<sequence>MKTEQESKDLLVWQEAPLPQEKSHTKVVELSDYRRSQESTIVSWDVPAVEAIKPVKLIMVSSGFTIRSFGGNGIQSMAA</sequence>
<proteinExistence type="predicted"/>
<gene>
    <name evidence="1" type="ORF">EHS13_18920</name>
</gene>
<accession>A0A6B8RM27</accession>
<dbReference type="RefSeq" id="WP_155701877.1">
    <property type="nucleotide sequence ID" value="NZ_CP034235.1"/>
</dbReference>
<evidence type="ECO:0000313" key="2">
    <source>
        <dbReference type="Proteomes" id="UP000426246"/>
    </source>
</evidence>
<reference evidence="2" key="1">
    <citation type="submission" date="2018-11" db="EMBL/GenBank/DDBJ databases">
        <title>Complete genome sequence of Paenibacillus sp. ML311-T8.</title>
        <authorList>
            <person name="Nam Y.-D."/>
            <person name="Kang J."/>
            <person name="Chung W.-H."/>
            <person name="Park Y.S."/>
        </authorList>
    </citation>
    <scope>NUCLEOTIDE SEQUENCE [LARGE SCALE GENOMIC DNA]</scope>
    <source>
        <strain evidence="2">ML311-T8</strain>
    </source>
</reference>
<organism evidence="1 2">
    <name type="scientific">Paenibacillus psychroresistens</name>
    <dbReference type="NCBI Taxonomy" id="1778678"/>
    <lineage>
        <taxon>Bacteria</taxon>
        <taxon>Bacillati</taxon>
        <taxon>Bacillota</taxon>
        <taxon>Bacilli</taxon>
        <taxon>Bacillales</taxon>
        <taxon>Paenibacillaceae</taxon>
        <taxon>Paenibacillus</taxon>
    </lineage>
</organism>
<evidence type="ECO:0000313" key="1">
    <source>
        <dbReference type="EMBL" id="QGQ96804.1"/>
    </source>
</evidence>
<dbReference type="Proteomes" id="UP000426246">
    <property type="component" value="Chromosome"/>
</dbReference>
<dbReference type="EMBL" id="CP034235">
    <property type="protein sequence ID" value="QGQ96804.1"/>
    <property type="molecule type" value="Genomic_DNA"/>
</dbReference>
<name>A0A6B8RM27_9BACL</name>
<dbReference type="KEGG" id="ppsc:EHS13_18920"/>
<dbReference type="OrthoDB" id="2634899at2"/>